<gene>
    <name evidence="5" type="ORF">BG006_004636</name>
</gene>
<evidence type="ECO:0000256" key="3">
    <source>
        <dbReference type="SAM" id="MobiDB-lite"/>
    </source>
</evidence>
<evidence type="ECO:0000259" key="4">
    <source>
        <dbReference type="PROSITE" id="PS50002"/>
    </source>
</evidence>
<keyword evidence="6" id="KW-1185">Reference proteome</keyword>
<keyword evidence="1 2" id="KW-0728">SH3 domain</keyword>
<dbReference type="AlphaFoldDB" id="A0A9P5VMU1"/>
<dbReference type="PANTHER" id="PTHR45929:SF7">
    <property type="entry name" value="LAS SEVENTEEN-BINDING PROTEIN 1"/>
    <property type="match status" value="1"/>
</dbReference>
<feature type="compositionally biased region" description="Low complexity" evidence="3">
    <location>
        <begin position="187"/>
        <end position="208"/>
    </location>
</feature>
<dbReference type="InterPro" id="IPR050670">
    <property type="entry name" value="STAM"/>
</dbReference>
<feature type="compositionally biased region" description="Low complexity" evidence="3">
    <location>
        <begin position="347"/>
        <end position="371"/>
    </location>
</feature>
<dbReference type="SMART" id="SM00326">
    <property type="entry name" value="SH3"/>
    <property type="match status" value="1"/>
</dbReference>
<feature type="compositionally biased region" description="Basic residues" evidence="3">
    <location>
        <begin position="415"/>
        <end position="424"/>
    </location>
</feature>
<feature type="compositionally biased region" description="Polar residues" evidence="3">
    <location>
        <begin position="378"/>
        <end position="410"/>
    </location>
</feature>
<evidence type="ECO:0000256" key="1">
    <source>
        <dbReference type="ARBA" id="ARBA00022443"/>
    </source>
</evidence>
<dbReference type="PANTHER" id="PTHR45929">
    <property type="entry name" value="JAK PATHWAY SIGNAL TRANSDUCTION ADAPTOR MOLECULE"/>
    <property type="match status" value="1"/>
</dbReference>
<reference evidence="5" key="1">
    <citation type="journal article" date="2020" name="Fungal Divers.">
        <title>Resolving the Mortierellaceae phylogeny through synthesis of multi-gene phylogenetics and phylogenomics.</title>
        <authorList>
            <person name="Vandepol N."/>
            <person name="Liber J."/>
            <person name="Desiro A."/>
            <person name="Na H."/>
            <person name="Kennedy M."/>
            <person name="Barry K."/>
            <person name="Grigoriev I.V."/>
            <person name="Miller A.N."/>
            <person name="O'Donnell K."/>
            <person name="Stajich J.E."/>
            <person name="Bonito G."/>
        </authorList>
    </citation>
    <scope>NUCLEOTIDE SEQUENCE</scope>
    <source>
        <strain evidence="5">NVP1</strain>
    </source>
</reference>
<feature type="compositionally biased region" description="Pro residues" evidence="3">
    <location>
        <begin position="237"/>
        <end position="246"/>
    </location>
</feature>
<dbReference type="Gene3D" id="2.30.30.40">
    <property type="entry name" value="SH3 Domains"/>
    <property type="match status" value="1"/>
</dbReference>
<dbReference type="InterPro" id="IPR001452">
    <property type="entry name" value="SH3_domain"/>
</dbReference>
<feature type="compositionally biased region" description="Polar residues" evidence="3">
    <location>
        <begin position="209"/>
        <end position="224"/>
    </location>
</feature>
<evidence type="ECO:0000313" key="6">
    <source>
        <dbReference type="Proteomes" id="UP000696485"/>
    </source>
</evidence>
<feature type="compositionally biased region" description="Low complexity" evidence="3">
    <location>
        <begin position="20"/>
        <end position="33"/>
    </location>
</feature>
<organism evidence="5 6">
    <name type="scientific">Podila minutissima</name>
    <dbReference type="NCBI Taxonomy" id="64525"/>
    <lineage>
        <taxon>Eukaryota</taxon>
        <taxon>Fungi</taxon>
        <taxon>Fungi incertae sedis</taxon>
        <taxon>Mucoromycota</taxon>
        <taxon>Mortierellomycotina</taxon>
        <taxon>Mortierellomycetes</taxon>
        <taxon>Mortierellales</taxon>
        <taxon>Mortierellaceae</taxon>
        <taxon>Podila</taxon>
    </lineage>
</organism>
<feature type="region of interest" description="Disordered" evidence="3">
    <location>
        <begin position="1"/>
        <end position="91"/>
    </location>
</feature>
<comment type="caution">
    <text evidence="5">The sequence shown here is derived from an EMBL/GenBank/DDBJ whole genome shotgun (WGS) entry which is preliminary data.</text>
</comment>
<evidence type="ECO:0000313" key="5">
    <source>
        <dbReference type="EMBL" id="KAF9332494.1"/>
    </source>
</evidence>
<proteinExistence type="predicted"/>
<protein>
    <recommendedName>
        <fullName evidence="4">SH3 domain-containing protein</fullName>
    </recommendedName>
</protein>
<dbReference type="Proteomes" id="UP000696485">
    <property type="component" value="Unassembled WGS sequence"/>
</dbReference>
<feature type="region of interest" description="Disordered" evidence="3">
    <location>
        <begin position="187"/>
        <end position="424"/>
    </location>
</feature>
<dbReference type="InterPro" id="IPR036028">
    <property type="entry name" value="SH3-like_dom_sf"/>
</dbReference>
<accession>A0A9P5VMU1</accession>
<sequence length="424" mass="44387">MSNTSFGAGLLPDSKEGGSAASAAAATAAIKAARLSTSSTSLPLNGKGDSTESSNPYQQQQQQQQQQPVVQAQAQAQPIPSSPASEAGSRLSTFSVDSEIRNLQVIARAQAMFDFAGEDEGDLAFKVGDIINVIAYLNEDWWRGTLRKDIGIFPTAYVQKLRAPANGKYPSVAVSVRHSVIGAPLAEGQEPQQQQQQQQQPVAQEPVGSNSLQTQPSFRASYQPSGMGPLPNEAPGSTPPTTPPSAGPGFQPLVAPGQAPAPAPEGAAGGAFPTPPPPPSSQGAPPSVFTYFPGSGNQPPISPPPSMRGVGQRVPFSPNGQSSPTDGSAMSPISPQQRFGQQNGPIQYPTPFQQQQQPQQQQQGFTQQFQQGGYGSPAFQQSYQQQPMNQGPSSPTSPVGSNSQLTTKQLAATAKSKKKFGSKW</sequence>
<dbReference type="SUPFAM" id="SSF50044">
    <property type="entry name" value="SH3-domain"/>
    <property type="match status" value="1"/>
</dbReference>
<dbReference type="PROSITE" id="PS50002">
    <property type="entry name" value="SH3"/>
    <property type="match status" value="1"/>
</dbReference>
<dbReference type="PRINTS" id="PR00452">
    <property type="entry name" value="SH3DOMAIN"/>
</dbReference>
<name>A0A9P5VMU1_9FUNG</name>
<feature type="compositionally biased region" description="Low complexity" evidence="3">
    <location>
        <begin position="247"/>
        <end position="272"/>
    </location>
</feature>
<dbReference type="Pfam" id="PF00018">
    <property type="entry name" value="SH3_1"/>
    <property type="match status" value="1"/>
</dbReference>
<feature type="compositionally biased region" description="Low complexity" evidence="3">
    <location>
        <begin position="58"/>
        <end position="78"/>
    </location>
</feature>
<feature type="compositionally biased region" description="Polar residues" evidence="3">
    <location>
        <begin position="318"/>
        <end position="345"/>
    </location>
</feature>
<evidence type="ECO:0000256" key="2">
    <source>
        <dbReference type="PROSITE-ProRule" id="PRU00192"/>
    </source>
</evidence>
<feature type="domain" description="SH3" evidence="4">
    <location>
        <begin position="104"/>
        <end position="163"/>
    </location>
</feature>
<dbReference type="EMBL" id="JAAAUY010000257">
    <property type="protein sequence ID" value="KAF9332494.1"/>
    <property type="molecule type" value="Genomic_DNA"/>
</dbReference>